<dbReference type="RefSeq" id="WP_090871199.1">
    <property type="nucleotide sequence ID" value="NZ_FOHE01000015.1"/>
</dbReference>
<evidence type="ECO:0000313" key="8">
    <source>
        <dbReference type="Proteomes" id="UP000198618"/>
    </source>
</evidence>
<evidence type="ECO:0000259" key="6">
    <source>
        <dbReference type="PROSITE" id="PS51012"/>
    </source>
</evidence>
<protein>
    <submittedName>
        <fullName evidence="7">ABC-2 type transport system permease protein</fullName>
    </submittedName>
</protein>
<reference evidence="7 8" key="1">
    <citation type="submission" date="2016-10" db="EMBL/GenBank/DDBJ databases">
        <authorList>
            <person name="de Groot N.N."/>
        </authorList>
    </citation>
    <scope>NUCLEOTIDE SEQUENCE [LARGE SCALE GENOMIC DNA]</scope>
    <source>
        <strain evidence="7 8">IBRC-M 10780</strain>
    </source>
</reference>
<feature type="transmembrane region" description="Helical" evidence="5">
    <location>
        <begin position="20"/>
        <end position="41"/>
    </location>
</feature>
<evidence type="ECO:0000256" key="3">
    <source>
        <dbReference type="ARBA" id="ARBA00022989"/>
    </source>
</evidence>
<feature type="transmembrane region" description="Helical" evidence="5">
    <location>
        <begin position="334"/>
        <end position="354"/>
    </location>
</feature>
<keyword evidence="4 5" id="KW-0472">Membrane</keyword>
<gene>
    <name evidence="7" type="ORF">SAMN05216389_11522</name>
</gene>
<feature type="transmembrane region" description="Helical" evidence="5">
    <location>
        <begin position="220"/>
        <end position="243"/>
    </location>
</feature>
<dbReference type="EMBL" id="FOHE01000015">
    <property type="protein sequence ID" value="SET56884.1"/>
    <property type="molecule type" value="Genomic_DNA"/>
</dbReference>
<feature type="domain" description="ABC transmembrane type-2" evidence="6">
    <location>
        <begin position="168"/>
        <end position="416"/>
    </location>
</feature>
<evidence type="ECO:0000313" key="7">
    <source>
        <dbReference type="EMBL" id="SET56884.1"/>
    </source>
</evidence>
<dbReference type="STRING" id="930131.SAMN05216389_11522"/>
<dbReference type="Proteomes" id="UP000198618">
    <property type="component" value="Unassembled WGS sequence"/>
</dbReference>
<dbReference type="InterPro" id="IPR047817">
    <property type="entry name" value="ABC2_TM_bact-type"/>
</dbReference>
<dbReference type="InterPro" id="IPR013525">
    <property type="entry name" value="ABC2_TM"/>
</dbReference>
<dbReference type="GO" id="GO:0140359">
    <property type="term" value="F:ABC-type transporter activity"/>
    <property type="evidence" value="ECO:0007669"/>
    <property type="project" value="InterPro"/>
</dbReference>
<evidence type="ECO:0000256" key="4">
    <source>
        <dbReference type="ARBA" id="ARBA00023136"/>
    </source>
</evidence>
<dbReference type="AlphaFoldDB" id="A0A1I0FFK9"/>
<dbReference type="PROSITE" id="PS51012">
    <property type="entry name" value="ABC_TM2"/>
    <property type="match status" value="1"/>
</dbReference>
<feature type="transmembrane region" description="Helical" evidence="5">
    <location>
        <begin position="391"/>
        <end position="413"/>
    </location>
</feature>
<dbReference type="Pfam" id="PF12698">
    <property type="entry name" value="ABC2_membrane_3"/>
    <property type="match status" value="1"/>
</dbReference>
<keyword evidence="2 5" id="KW-0812">Transmembrane</keyword>
<comment type="subcellular location">
    <subcellularLocation>
        <location evidence="1">Membrane</location>
        <topology evidence="1">Multi-pass membrane protein</topology>
    </subcellularLocation>
</comment>
<feature type="transmembrane region" description="Helical" evidence="5">
    <location>
        <begin position="264"/>
        <end position="288"/>
    </location>
</feature>
<evidence type="ECO:0000256" key="2">
    <source>
        <dbReference type="ARBA" id="ARBA00022692"/>
    </source>
</evidence>
<dbReference type="OrthoDB" id="3078158at2"/>
<feature type="transmembrane region" description="Helical" evidence="5">
    <location>
        <begin position="300"/>
        <end position="322"/>
    </location>
</feature>
<keyword evidence="8" id="KW-1185">Reference proteome</keyword>
<dbReference type="PANTHER" id="PTHR43027:SF1">
    <property type="entry name" value="DOXORUBICIN RESISTANCE ABC TRANSPORTER PERMEASE PROTEIN DRRC-RELATED"/>
    <property type="match status" value="1"/>
</dbReference>
<organism evidence="7 8">
    <name type="scientific">Oceanobacillus limi</name>
    <dbReference type="NCBI Taxonomy" id="930131"/>
    <lineage>
        <taxon>Bacteria</taxon>
        <taxon>Bacillati</taxon>
        <taxon>Bacillota</taxon>
        <taxon>Bacilli</taxon>
        <taxon>Bacillales</taxon>
        <taxon>Bacillaceae</taxon>
        <taxon>Oceanobacillus</taxon>
    </lineage>
</organism>
<evidence type="ECO:0000256" key="1">
    <source>
        <dbReference type="ARBA" id="ARBA00004141"/>
    </source>
</evidence>
<name>A0A1I0FFK9_9BACI</name>
<dbReference type="Gene3D" id="3.40.1710.10">
    <property type="entry name" value="abc type-2 transporter like domain"/>
    <property type="match status" value="1"/>
</dbReference>
<sequence length="419" mass="46865">MLSFLKKDLLVFWRDRKEILVALLLPIVLIVVLNFAFSGFLNGETDSIHLNVALVQDDNESLGFEKFEERVHDLDISTSDKESILKKAQLLSPTELLNTFFSDPELEEFISIQKLEAQEATNLVEKGDLDALINIPEGFTYSVLSSMLLDETTDKELIIEIKEESTEAGALQSMVSNYLNTLNFQFALGQVSGTAMSEPNLPQGGREVIDGVDPYTMADYFTFAIGTLFALFTASTLTAKTVTEKRERVFHRIMLTNSKPFDFLMGKVISTFGLTWIQLIITLVATHLLLDIFSGETSEYLLGIFIVITAFSIAVAGLAALFTPITLRLNDPDLSNGIFMIVIMVMGVIGGNFFPIDFLPEWIKKVGEWTPNGLTQTTLLKWVQYSSPTDLLVPIILLVSFFMICLFIGLFLFPKRGRM</sequence>
<dbReference type="PANTHER" id="PTHR43027">
    <property type="entry name" value="DOXORUBICIN RESISTANCE ABC TRANSPORTER PERMEASE PROTEIN DRRC-RELATED"/>
    <property type="match status" value="1"/>
</dbReference>
<keyword evidence="3 5" id="KW-1133">Transmembrane helix</keyword>
<evidence type="ECO:0000256" key="5">
    <source>
        <dbReference type="SAM" id="Phobius"/>
    </source>
</evidence>
<proteinExistence type="predicted"/>
<dbReference type="GO" id="GO:0016020">
    <property type="term" value="C:membrane"/>
    <property type="evidence" value="ECO:0007669"/>
    <property type="project" value="UniProtKB-SubCell"/>
</dbReference>
<dbReference type="InterPro" id="IPR052902">
    <property type="entry name" value="ABC-2_transporter"/>
</dbReference>
<accession>A0A1I0FFK9</accession>